<dbReference type="InterPro" id="IPR047172">
    <property type="entry name" value="Ajuba-like"/>
</dbReference>
<reference evidence="6 7" key="1">
    <citation type="journal article" date="2023" name="J. Hered.">
        <title>Chromosome-level genome of the wood stork (Mycteria americana) provides insight into avian chromosome evolution.</title>
        <authorList>
            <person name="Flamio R. Jr."/>
            <person name="Ramstad K.M."/>
        </authorList>
    </citation>
    <scope>NUCLEOTIDE SEQUENCE [LARGE SCALE GENOMIC DNA]</scope>
    <source>
        <strain evidence="6">JAX WOST 10</strain>
    </source>
</reference>
<dbReference type="GO" id="GO:0001666">
    <property type="term" value="P:response to hypoxia"/>
    <property type="evidence" value="ECO:0007669"/>
    <property type="project" value="TreeGrafter"/>
</dbReference>
<keyword evidence="3 4" id="KW-0440">LIM domain</keyword>
<dbReference type="InterPro" id="IPR001781">
    <property type="entry name" value="Znf_LIM"/>
</dbReference>
<evidence type="ECO:0000256" key="4">
    <source>
        <dbReference type="PROSITE-ProRule" id="PRU00125"/>
    </source>
</evidence>
<dbReference type="EMBL" id="JAUNZN010000011">
    <property type="protein sequence ID" value="KAK4814393.1"/>
    <property type="molecule type" value="Genomic_DNA"/>
</dbReference>
<evidence type="ECO:0000256" key="3">
    <source>
        <dbReference type="ARBA" id="ARBA00023038"/>
    </source>
</evidence>
<dbReference type="GO" id="GO:0007010">
    <property type="term" value="P:cytoskeleton organization"/>
    <property type="evidence" value="ECO:0007669"/>
    <property type="project" value="TreeGrafter"/>
</dbReference>
<dbReference type="PANTHER" id="PTHR24219">
    <property type="entry name" value="LIM DOMAIN-CONTAINING PROTEIN JUB"/>
    <property type="match status" value="1"/>
</dbReference>
<dbReference type="AlphaFoldDB" id="A0AAN7MQX9"/>
<dbReference type="PANTHER" id="PTHR24219:SF6">
    <property type="entry name" value="WILMS TUMOR PROTEIN 1-INTERACTING PROTEIN"/>
    <property type="match status" value="1"/>
</dbReference>
<dbReference type="PROSITE" id="PS50023">
    <property type="entry name" value="LIM_DOMAIN_2"/>
    <property type="match status" value="1"/>
</dbReference>
<dbReference type="GO" id="GO:0005912">
    <property type="term" value="C:adherens junction"/>
    <property type="evidence" value="ECO:0007669"/>
    <property type="project" value="TreeGrafter"/>
</dbReference>
<organism evidence="6 7">
    <name type="scientific">Mycteria americana</name>
    <name type="common">Wood stork</name>
    <dbReference type="NCBI Taxonomy" id="33587"/>
    <lineage>
        <taxon>Eukaryota</taxon>
        <taxon>Metazoa</taxon>
        <taxon>Chordata</taxon>
        <taxon>Craniata</taxon>
        <taxon>Vertebrata</taxon>
        <taxon>Euteleostomi</taxon>
        <taxon>Archelosauria</taxon>
        <taxon>Archosauria</taxon>
        <taxon>Dinosauria</taxon>
        <taxon>Saurischia</taxon>
        <taxon>Theropoda</taxon>
        <taxon>Coelurosauria</taxon>
        <taxon>Aves</taxon>
        <taxon>Neognathae</taxon>
        <taxon>Neoaves</taxon>
        <taxon>Aequornithes</taxon>
        <taxon>Ciconiiformes</taxon>
        <taxon>Ciconiidae</taxon>
        <taxon>Mycteria</taxon>
    </lineage>
</organism>
<evidence type="ECO:0000256" key="1">
    <source>
        <dbReference type="ARBA" id="ARBA00022723"/>
    </source>
</evidence>
<comment type="caution">
    <text evidence="6">The sequence shown here is derived from an EMBL/GenBank/DDBJ whole genome shotgun (WGS) entry which is preliminary data.</text>
</comment>
<proteinExistence type="predicted"/>
<keyword evidence="1 4" id="KW-0479">Metal-binding</keyword>
<dbReference type="GO" id="GO:0046872">
    <property type="term" value="F:metal ion binding"/>
    <property type="evidence" value="ECO:0007669"/>
    <property type="project" value="UniProtKB-KW"/>
</dbReference>
<protein>
    <recommendedName>
        <fullName evidence="5">LIM zinc-binding domain-containing protein</fullName>
    </recommendedName>
</protein>
<gene>
    <name evidence="6" type="ORF">QYF61_018152</name>
</gene>
<dbReference type="GO" id="GO:0035331">
    <property type="term" value="P:negative regulation of hippo signaling"/>
    <property type="evidence" value="ECO:0007669"/>
    <property type="project" value="TreeGrafter"/>
</dbReference>
<dbReference type="Proteomes" id="UP001333110">
    <property type="component" value="Unassembled WGS sequence"/>
</dbReference>
<keyword evidence="7" id="KW-1185">Reference proteome</keyword>
<evidence type="ECO:0000259" key="5">
    <source>
        <dbReference type="PROSITE" id="PS50023"/>
    </source>
</evidence>
<evidence type="ECO:0000313" key="7">
    <source>
        <dbReference type="Proteomes" id="UP001333110"/>
    </source>
</evidence>
<feature type="domain" description="LIM zinc-binding" evidence="5">
    <location>
        <begin position="23"/>
        <end position="85"/>
    </location>
</feature>
<dbReference type="SUPFAM" id="SSF57716">
    <property type="entry name" value="Glucocorticoid receptor-like (DNA-binding domain)"/>
    <property type="match status" value="1"/>
</dbReference>
<dbReference type="GO" id="GO:0005667">
    <property type="term" value="C:transcription regulator complex"/>
    <property type="evidence" value="ECO:0007669"/>
    <property type="project" value="TreeGrafter"/>
</dbReference>
<dbReference type="GO" id="GO:0003714">
    <property type="term" value="F:transcription corepressor activity"/>
    <property type="evidence" value="ECO:0007669"/>
    <property type="project" value="TreeGrafter"/>
</dbReference>
<dbReference type="GO" id="GO:0005634">
    <property type="term" value="C:nucleus"/>
    <property type="evidence" value="ECO:0007669"/>
    <property type="project" value="TreeGrafter"/>
</dbReference>
<dbReference type="GO" id="GO:0000932">
    <property type="term" value="C:P-body"/>
    <property type="evidence" value="ECO:0007669"/>
    <property type="project" value="TreeGrafter"/>
</dbReference>
<evidence type="ECO:0000256" key="2">
    <source>
        <dbReference type="ARBA" id="ARBA00022833"/>
    </source>
</evidence>
<name>A0AAN7MQX9_MYCAM</name>
<dbReference type="Gene3D" id="2.10.110.10">
    <property type="entry name" value="Cysteine Rich Protein"/>
    <property type="match status" value="1"/>
</dbReference>
<dbReference type="Pfam" id="PF00412">
    <property type="entry name" value="LIM"/>
    <property type="match status" value="1"/>
</dbReference>
<accession>A0AAN7MQX9</accession>
<sequence length="103" mass="11319">MILEVFSNLNDSMILYENLQCVGICIKCGKGVYGASQACQAMGNLYHTNCFTCCSCDNKNDPNSPPAVISLTFNIMNEFGIDFPPPILKTLKALEIHPSFHKA</sequence>
<evidence type="ECO:0000313" key="6">
    <source>
        <dbReference type="EMBL" id="KAK4814393.1"/>
    </source>
</evidence>
<keyword evidence="2 4" id="KW-0862">Zinc</keyword>